<accession>A0A9X3BJE0</accession>
<dbReference type="Pfam" id="PF00356">
    <property type="entry name" value="LacI"/>
    <property type="match status" value="1"/>
</dbReference>
<dbReference type="GO" id="GO:0000976">
    <property type="term" value="F:transcription cis-regulatory region binding"/>
    <property type="evidence" value="ECO:0007669"/>
    <property type="project" value="TreeGrafter"/>
</dbReference>
<dbReference type="CDD" id="cd19977">
    <property type="entry name" value="PBP1_EndR-like"/>
    <property type="match status" value="1"/>
</dbReference>
<dbReference type="InterPro" id="IPR028082">
    <property type="entry name" value="Peripla_BP_I"/>
</dbReference>
<protein>
    <submittedName>
        <fullName evidence="5">LacI family transcriptional regulator</fullName>
    </submittedName>
</protein>
<feature type="domain" description="HTH lacI-type" evidence="4">
    <location>
        <begin position="10"/>
        <end position="67"/>
    </location>
</feature>
<dbReference type="SUPFAM" id="SSF47413">
    <property type="entry name" value="lambda repressor-like DNA-binding domains"/>
    <property type="match status" value="1"/>
</dbReference>
<dbReference type="PROSITE" id="PS50932">
    <property type="entry name" value="HTH_LACI_2"/>
    <property type="match status" value="1"/>
</dbReference>
<evidence type="ECO:0000256" key="1">
    <source>
        <dbReference type="ARBA" id="ARBA00023015"/>
    </source>
</evidence>
<dbReference type="CDD" id="cd01392">
    <property type="entry name" value="HTH_LacI"/>
    <property type="match status" value="1"/>
</dbReference>
<comment type="caution">
    <text evidence="5">The sequence shown here is derived from an EMBL/GenBank/DDBJ whole genome shotgun (WGS) entry which is preliminary data.</text>
</comment>
<dbReference type="Gene3D" id="3.40.50.2300">
    <property type="match status" value="2"/>
</dbReference>
<dbReference type="InterPro" id="IPR000843">
    <property type="entry name" value="HTH_LacI"/>
</dbReference>
<dbReference type="EMBL" id="JAOTIF010000042">
    <property type="protein sequence ID" value="MCU7552712.1"/>
    <property type="molecule type" value="Genomic_DNA"/>
</dbReference>
<name>A0A9X3BJE0_9BACT</name>
<dbReference type="Pfam" id="PF13377">
    <property type="entry name" value="Peripla_BP_3"/>
    <property type="match status" value="1"/>
</dbReference>
<evidence type="ECO:0000256" key="3">
    <source>
        <dbReference type="ARBA" id="ARBA00023163"/>
    </source>
</evidence>
<dbReference type="InterPro" id="IPR046335">
    <property type="entry name" value="LacI/GalR-like_sensor"/>
</dbReference>
<dbReference type="Proteomes" id="UP001155483">
    <property type="component" value="Unassembled WGS sequence"/>
</dbReference>
<evidence type="ECO:0000313" key="6">
    <source>
        <dbReference type="Proteomes" id="UP001155483"/>
    </source>
</evidence>
<evidence type="ECO:0000259" key="4">
    <source>
        <dbReference type="PROSITE" id="PS50932"/>
    </source>
</evidence>
<reference evidence="5" key="2">
    <citation type="submission" date="2023-04" db="EMBL/GenBank/DDBJ databases">
        <title>Paracnuella aquatica gen. nov., sp. nov., a member of the family Chitinophagaceae isolated from a hot spring.</title>
        <authorList>
            <person name="Wang C."/>
        </authorList>
    </citation>
    <scope>NUCLEOTIDE SEQUENCE</scope>
    <source>
        <strain evidence="5">LB-8</strain>
    </source>
</reference>
<proteinExistence type="predicted"/>
<keyword evidence="3" id="KW-0804">Transcription</keyword>
<dbReference type="GO" id="GO:0003700">
    <property type="term" value="F:DNA-binding transcription factor activity"/>
    <property type="evidence" value="ECO:0007669"/>
    <property type="project" value="TreeGrafter"/>
</dbReference>
<keyword evidence="2" id="KW-0238">DNA-binding</keyword>
<dbReference type="RefSeq" id="WP_279300150.1">
    <property type="nucleotide sequence ID" value="NZ_JAOTIF010000042.1"/>
</dbReference>
<reference evidence="5" key="1">
    <citation type="submission" date="2022-09" db="EMBL/GenBank/DDBJ databases">
        <authorList>
            <person name="Yuan C."/>
            <person name="Ke Z."/>
        </authorList>
    </citation>
    <scope>NUCLEOTIDE SEQUENCE</scope>
    <source>
        <strain evidence="5">LB-8</strain>
    </source>
</reference>
<organism evidence="5 6">
    <name type="scientific">Paraflavisolibacter caeni</name>
    <dbReference type="NCBI Taxonomy" id="2982496"/>
    <lineage>
        <taxon>Bacteria</taxon>
        <taxon>Pseudomonadati</taxon>
        <taxon>Bacteroidota</taxon>
        <taxon>Chitinophagia</taxon>
        <taxon>Chitinophagales</taxon>
        <taxon>Chitinophagaceae</taxon>
        <taxon>Paraflavisolibacter</taxon>
    </lineage>
</organism>
<dbReference type="AlphaFoldDB" id="A0A9X3BJE0"/>
<gene>
    <name evidence="5" type="ORF">OCK74_26570</name>
</gene>
<dbReference type="PANTHER" id="PTHR30146">
    <property type="entry name" value="LACI-RELATED TRANSCRIPTIONAL REPRESSOR"/>
    <property type="match status" value="1"/>
</dbReference>
<sequence length="353" mass="39351">MRNQTVKKKVSIHDIARQLNVSSTTVSFVLNGKAEEKRISDEMKKRILDHVAEVGYQPNQVAKSLRTGKSKIIGMLVEDISDPFFSGISRQVEESLYKLGYKIFFSSTENNTEKTKELLNVLRERQVDGYIIAPPPGIESEIATLIDEGLPVVLFDRYFPNLNTINVVVDNFGGASLAIEHLHANGYRKICLVTLDSEQSQMKDRLAGYCASVKKHGLPSIVEKIAFRQTQDDTVKQIKDFLLEHKELDAVLFATNYLTIPGLEAIIDLELTIPGDISVVGFDDNDHFSLFSPSITAIAQPIEKLSERTVKKLISCLNREKGALKTETEVLPTALIIRSSSVPITPTDQHKTP</sequence>
<keyword evidence="6" id="KW-1185">Reference proteome</keyword>
<evidence type="ECO:0000313" key="5">
    <source>
        <dbReference type="EMBL" id="MCU7552712.1"/>
    </source>
</evidence>
<dbReference type="SUPFAM" id="SSF53822">
    <property type="entry name" value="Periplasmic binding protein-like I"/>
    <property type="match status" value="1"/>
</dbReference>
<dbReference type="PANTHER" id="PTHR30146:SF109">
    <property type="entry name" value="HTH-TYPE TRANSCRIPTIONAL REGULATOR GALS"/>
    <property type="match status" value="1"/>
</dbReference>
<evidence type="ECO:0000256" key="2">
    <source>
        <dbReference type="ARBA" id="ARBA00023125"/>
    </source>
</evidence>
<dbReference type="InterPro" id="IPR010982">
    <property type="entry name" value="Lambda_DNA-bd_dom_sf"/>
</dbReference>
<dbReference type="Gene3D" id="1.10.260.40">
    <property type="entry name" value="lambda repressor-like DNA-binding domains"/>
    <property type="match status" value="1"/>
</dbReference>
<keyword evidence="1" id="KW-0805">Transcription regulation</keyword>
<dbReference type="SMART" id="SM00354">
    <property type="entry name" value="HTH_LACI"/>
    <property type="match status" value="1"/>
</dbReference>